<name>A0ABR3G7R2_9PEZI</name>
<accession>A0ABR3G7R2</accession>
<reference evidence="2 3" key="1">
    <citation type="submission" date="2024-02" db="EMBL/GenBank/DDBJ databases">
        <title>Discinaceae phylogenomics.</title>
        <authorList>
            <person name="Dirks A.C."/>
            <person name="James T.Y."/>
        </authorList>
    </citation>
    <scope>NUCLEOTIDE SEQUENCE [LARGE SCALE GENOMIC DNA]</scope>
    <source>
        <strain evidence="2 3">ACD0624</strain>
    </source>
</reference>
<evidence type="ECO:0000256" key="1">
    <source>
        <dbReference type="SAM" id="MobiDB-lite"/>
    </source>
</evidence>
<organism evidence="2 3">
    <name type="scientific">Discina gigas</name>
    <dbReference type="NCBI Taxonomy" id="1032678"/>
    <lineage>
        <taxon>Eukaryota</taxon>
        <taxon>Fungi</taxon>
        <taxon>Dikarya</taxon>
        <taxon>Ascomycota</taxon>
        <taxon>Pezizomycotina</taxon>
        <taxon>Pezizomycetes</taxon>
        <taxon>Pezizales</taxon>
        <taxon>Discinaceae</taxon>
        <taxon>Discina</taxon>
    </lineage>
</organism>
<proteinExistence type="predicted"/>
<protein>
    <submittedName>
        <fullName evidence="2">Uncharacterized protein</fullName>
    </submittedName>
</protein>
<evidence type="ECO:0000313" key="2">
    <source>
        <dbReference type="EMBL" id="KAL0631810.1"/>
    </source>
</evidence>
<comment type="caution">
    <text evidence="2">The sequence shown here is derived from an EMBL/GenBank/DDBJ whole genome shotgun (WGS) entry which is preliminary data.</text>
</comment>
<dbReference type="EMBL" id="JBBBZM010000209">
    <property type="protein sequence ID" value="KAL0631810.1"/>
    <property type="molecule type" value="Genomic_DNA"/>
</dbReference>
<dbReference type="Proteomes" id="UP001447188">
    <property type="component" value="Unassembled WGS sequence"/>
</dbReference>
<feature type="region of interest" description="Disordered" evidence="1">
    <location>
        <begin position="1"/>
        <end position="36"/>
    </location>
</feature>
<gene>
    <name evidence="2" type="ORF">Q9L58_009320</name>
</gene>
<keyword evidence="3" id="KW-1185">Reference proteome</keyword>
<sequence length="389" mass="44006">MVDGPPKTRPRTSDLARGDSSPLQSERNSPSPPYGEDPYIEHLGKFPFSQEFVTTFLSMPPKSKHAFETGRILEDIIFHSVRFAPPDSKWIKNNPILHWILDLKCDDVKKWFSKAERAEIMSMGPPLPPRDAGFEFAVERFPKVPESFEQLLDITESLTRPAGTPYVRATHCNATYSNHAAIAILRVIESYNSCSWLGPQDLREGWFTNIWQPLVDHCLHSIPSFAIFRTDIKSSSSVDNNYRFDGILRAKLQNSTVYELGCIEVARVPKATAATKGETDTSKLISGLHDMLGVLERSVDSGEETMKSLQVVGIQNIGFQVNMWTMHKVGKHVALLQKGQVRSVPMEWKDFKQAIHVMRAVVMVKLILERNITAVRDWESRREDSGDVL</sequence>
<evidence type="ECO:0000313" key="3">
    <source>
        <dbReference type="Proteomes" id="UP001447188"/>
    </source>
</evidence>